<dbReference type="Gene3D" id="1.20.1280.50">
    <property type="match status" value="1"/>
</dbReference>
<dbReference type="Gene3D" id="3.80.10.10">
    <property type="entry name" value="Ribonuclease Inhibitor"/>
    <property type="match status" value="1"/>
</dbReference>
<dbReference type="PANTHER" id="PTHR31900">
    <property type="entry name" value="F-BOX/RNI SUPERFAMILY PROTEIN-RELATED"/>
    <property type="match status" value="1"/>
</dbReference>
<proteinExistence type="predicted"/>
<dbReference type="AlphaFoldDB" id="A0A1J3I731"/>
<dbReference type="PANTHER" id="PTHR31900:SF33">
    <property type="entry name" value="PROTEIN WITH RNI-LIKE_FBD-LIKE DOMAIN"/>
    <property type="match status" value="1"/>
</dbReference>
<dbReference type="InterPro" id="IPR053781">
    <property type="entry name" value="F-box_AtFBL13-like"/>
</dbReference>
<protein>
    <submittedName>
        <fullName evidence="2">Putative FBD-associated F-box protein</fullName>
    </submittedName>
</protein>
<accession>A0A1J3I731</accession>
<dbReference type="SUPFAM" id="SSF52047">
    <property type="entry name" value="RNI-like"/>
    <property type="match status" value="1"/>
</dbReference>
<dbReference type="Pfam" id="PF00646">
    <property type="entry name" value="F-box"/>
    <property type="match status" value="1"/>
</dbReference>
<dbReference type="InterPro" id="IPR036047">
    <property type="entry name" value="F-box-like_dom_sf"/>
</dbReference>
<evidence type="ECO:0000259" key="1">
    <source>
        <dbReference type="PROSITE" id="PS50181"/>
    </source>
</evidence>
<dbReference type="SMART" id="SM00256">
    <property type="entry name" value="FBOX"/>
    <property type="match status" value="1"/>
</dbReference>
<dbReference type="InterPro" id="IPR032675">
    <property type="entry name" value="LRR_dom_sf"/>
</dbReference>
<dbReference type="Pfam" id="PF24758">
    <property type="entry name" value="LRR_At5g56370"/>
    <property type="match status" value="1"/>
</dbReference>
<feature type="domain" description="F-box" evidence="1">
    <location>
        <begin position="22"/>
        <end position="72"/>
    </location>
</feature>
<dbReference type="InterPro" id="IPR055411">
    <property type="entry name" value="LRR_FXL15/At3g58940/PEG3-like"/>
</dbReference>
<sequence>MDEDEEKRVRAKRSGDRIGDDVDRLSDLPDNLLCHVLLNIPTKDVVKSSVLSKRWRDLWRDVPGLDLGFGDFPDYNEFVSFVDRFLGFNCESRLQKLKFEDRCLELKYEWDEPHVANVTRWINVVLKRKVQHVHVLESTWDVDKEVEIPSTVYTCESLVSLKLRDVILPDPESVSLPCVKVIHLDEVKFANDQALERLISGCSVLESLTINRNVHDNVKVLRVCSKSLLSFTHVGQCEENINDEDLVVAVDAPRLEYMWLSDHETDSFIISNLGSLVKLHMDVTFNLSSQKRFDPNDLQKRNVIRKFLVGISSVKDMDIASETLEAIYNYSRCERVPLLRNLSSLRAYFSDYRWEMLPVFLESCPNLKSLSLGFSKSPGEQPSSILPGHHCFLPTLEYVKIGKPMIDDEEAETKLVSYFLEKSTVLKKLTLFLNPDRKKEAPVILKKLLTIPRLSTSCQVVVSDTLTL</sequence>
<dbReference type="SUPFAM" id="SSF81383">
    <property type="entry name" value="F-box domain"/>
    <property type="match status" value="1"/>
</dbReference>
<name>A0A1J3I731_NOCCA</name>
<reference evidence="2" key="1">
    <citation type="submission" date="2016-07" db="EMBL/GenBank/DDBJ databases">
        <title>De novo transcriptome assembly of four accessions of the metal hyperaccumulator plant Noccaea caerulescens.</title>
        <authorList>
            <person name="Blande D."/>
            <person name="Halimaa P."/>
            <person name="Tervahauta A.I."/>
            <person name="Aarts M.G."/>
            <person name="Karenlampi S.O."/>
        </authorList>
    </citation>
    <scope>NUCLEOTIDE SEQUENCE</scope>
</reference>
<dbReference type="Pfam" id="PF08387">
    <property type="entry name" value="FBD"/>
    <property type="match status" value="1"/>
</dbReference>
<evidence type="ECO:0000313" key="2">
    <source>
        <dbReference type="EMBL" id="JAU76303.1"/>
    </source>
</evidence>
<dbReference type="SMART" id="SM00579">
    <property type="entry name" value="FBD"/>
    <property type="match status" value="1"/>
</dbReference>
<dbReference type="CDD" id="cd22160">
    <property type="entry name" value="F-box_AtFBL13-like"/>
    <property type="match status" value="1"/>
</dbReference>
<dbReference type="InterPro" id="IPR050232">
    <property type="entry name" value="FBL13/AtMIF1-like"/>
</dbReference>
<organism evidence="2">
    <name type="scientific">Noccaea caerulescens</name>
    <name type="common">Alpine penny-cress</name>
    <name type="synonym">Thlaspi caerulescens</name>
    <dbReference type="NCBI Taxonomy" id="107243"/>
    <lineage>
        <taxon>Eukaryota</taxon>
        <taxon>Viridiplantae</taxon>
        <taxon>Streptophyta</taxon>
        <taxon>Embryophyta</taxon>
        <taxon>Tracheophyta</taxon>
        <taxon>Spermatophyta</taxon>
        <taxon>Magnoliopsida</taxon>
        <taxon>eudicotyledons</taxon>
        <taxon>Gunneridae</taxon>
        <taxon>Pentapetalae</taxon>
        <taxon>rosids</taxon>
        <taxon>malvids</taxon>
        <taxon>Brassicales</taxon>
        <taxon>Brassicaceae</taxon>
        <taxon>Coluteocarpeae</taxon>
        <taxon>Noccaea</taxon>
    </lineage>
</organism>
<dbReference type="PROSITE" id="PS50181">
    <property type="entry name" value="FBOX"/>
    <property type="match status" value="1"/>
</dbReference>
<gene>
    <name evidence="2" type="ORF">LE_TR16408_c0_g1_i1_g.52703</name>
</gene>
<dbReference type="InterPro" id="IPR006566">
    <property type="entry name" value="FBD"/>
</dbReference>
<dbReference type="InterPro" id="IPR001810">
    <property type="entry name" value="F-box_dom"/>
</dbReference>
<dbReference type="EMBL" id="GEVL01001038">
    <property type="protein sequence ID" value="JAU76303.1"/>
    <property type="molecule type" value="Transcribed_RNA"/>
</dbReference>